<comment type="caution">
    <text evidence="3">The sequence shown here is derived from an EMBL/GenBank/DDBJ whole genome shotgun (WGS) entry which is preliminary data.</text>
</comment>
<evidence type="ECO:0000313" key="4">
    <source>
        <dbReference type="Proteomes" id="UP000054630"/>
    </source>
</evidence>
<reference evidence="3 4" key="1">
    <citation type="submission" date="2015-01" db="EMBL/GenBank/DDBJ databases">
        <title>Evolution of Trichinella species and genotypes.</title>
        <authorList>
            <person name="Korhonen P.K."/>
            <person name="Edoardo P."/>
            <person name="Giuseppe L.R."/>
            <person name="Gasser R.B."/>
        </authorList>
    </citation>
    <scope>NUCLEOTIDE SEQUENCE [LARGE SCALE GENOMIC DNA]</scope>
    <source>
        <strain evidence="3">ISS37</strain>
    </source>
</reference>
<feature type="transmembrane region" description="Helical" evidence="1">
    <location>
        <begin position="12"/>
        <end position="30"/>
    </location>
</feature>
<dbReference type="PANTHER" id="PTHR13052:SF3">
    <property type="entry name" value="NUCLEAR FACTOR RELATED TO KAPPA-B-BINDING PROTEIN"/>
    <property type="match status" value="1"/>
</dbReference>
<dbReference type="Proteomes" id="UP000054630">
    <property type="component" value="Unassembled WGS sequence"/>
</dbReference>
<keyword evidence="1" id="KW-1133">Transmembrane helix</keyword>
<proteinExistence type="predicted"/>
<gene>
    <name evidence="3" type="primary">Nfrkb</name>
    <name evidence="3" type="ORF">T07_2361</name>
</gene>
<keyword evidence="1" id="KW-0472">Membrane</keyword>
<dbReference type="InterPro" id="IPR024867">
    <property type="entry name" value="NFRKB"/>
</dbReference>
<dbReference type="InterPro" id="IPR006150">
    <property type="entry name" value="Cys_repeat_1"/>
</dbReference>
<sequence length="535" mass="61522">MANADDRQLIRKGLYAAAAVALSDSVLLAMRSVGSLNCLQAVIVDSELFLNMNKTTDQVLYAFLHLCAILFFNNAQGKQRRSGSLSSHTPLYVEVPGEDVTNKKQPNYPFLYNDISFDLPYKWIRNDEAFFEIVSFASWKKLSNEQKKHLRKFLPKFADEEEEEQIVRKILDPKCNFYFGSPLKILSAVVESNPIPTFDKPRSVLTNRLSDSALYRRAMMRARFDDVATLSSLKRLDSVDLDLYKSVENIDLKRMLADYRILRKTKRHHTAFDFSDVDLEGIIARCGMQQYAARQLEKRIVFRINKRHAILEDAFLKSDTIMIRRIILLFTIAMTMFIFVRDPKLHEHCQQDDDYRIEKCADKHTVCANGTCVCKHLYKEKDGACIYDAKKLMEPCDHDRQCTTPFTQCYQGLCHCRPGFFNISGTCKPSKYYCPYGKPLMKGNAVHYCKISYKKSTDDCPAGSYCVPISNWIQEGNCREDNVIKEPECFYGDPAKDPVTNRTLSCSETNLNCPHSFICYTEFNLCCPLMPIYGQ</sequence>
<dbReference type="OrthoDB" id="70874at2759"/>
<dbReference type="SMART" id="SM00289">
    <property type="entry name" value="WR1"/>
    <property type="match status" value="2"/>
</dbReference>
<evidence type="ECO:0000259" key="2">
    <source>
        <dbReference type="Pfam" id="PF01683"/>
    </source>
</evidence>
<dbReference type="InterPro" id="IPR006149">
    <property type="entry name" value="EB_dom"/>
</dbReference>
<dbReference type="GO" id="GO:0031011">
    <property type="term" value="C:Ino80 complex"/>
    <property type="evidence" value="ECO:0007669"/>
    <property type="project" value="InterPro"/>
</dbReference>
<keyword evidence="1" id="KW-0812">Transmembrane</keyword>
<organism evidence="3 4">
    <name type="scientific">Trichinella nelsoni</name>
    <dbReference type="NCBI Taxonomy" id="6336"/>
    <lineage>
        <taxon>Eukaryota</taxon>
        <taxon>Metazoa</taxon>
        <taxon>Ecdysozoa</taxon>
        <taxon>Nematoda</taxon>
        <taxon>Enoplea</taxon>
        <taxon>Dorylaimia</taxon>
        <taxon>Trichinellida</taxon>
        <taxon>Trichinellidae</taxon>
        <taxon>Trichinella</taxon>
    </lineage>
</organism>
<feature type="domain" description="EB" evidence="2">
    <location>
        <begin position="380"/>
        <end position="427"/>
    </location>
</feature>
<name>A0A0V0SBW4_9BILA</name>
<dbReference type="EMBL" id="JYDL01000019">
    <property type="protein sequence ID" value="KRX24208.1"/>
    <property type="molecule type" value="Genomic_DNA"/>
</dbReference>
<evidence type="ECO:0000313" key="3">
    <source>
        <dbReference type="EMBL" id="KRX24208.1"/>
    </source>
</evidence>
<accession>A0A0V0SBW4</accession>
<protein>
    <submittedName>
        <fullName evidence="3">Nuclear factor related to kappa-B-binding protein</fullName>
    </submittedName>
</protein>
<dbReference type="PANTHER" id="PTHR13052">
    <property type="entry name" value="NFRKB-RELATED"/>
    <property type="match status" value="1"/>
</dbReference>
<dbReference type="GO" id="GO:0002020">
    <property type="term" value="F:protease binding"/>
    <property type="evidence" value="ECO:0007669"/>
    <property type="project" value="TreeGrafter"/>
</dbReference>
<dbReference type="Pfam" id="PF01683">
    <property type="entry name" value="EB"/>
    <property type="match status" value="1"/>
</dbReference>
<evidence type="ECO:0000256" key="1">
    <source>
        <dbReference type="SAM" id="Phobius"/>
    </source>
</evidence>
<dbReference type="AlphaFoldDB" id="A0A0V0SBW4"/>
<keyword evidence="4" id="KW-1185">Reference proteome</keyword>
<feature type="transmembrane region" description="Helical" evidence="1">
    <location>
        <begin position="322"/>
        <end position="340"/>
    </location>
</feature>
<feature type="transmembrane region" description="Helical" evidence="1">
    <location>
        <begin position="58"/>
        <end position="75"/>
    </location>
</feature>